<dbReference type="OrthoDB" id="526577at2759"/>
<dbReference type="RefSeq" id="XP_002956465.1">
    <property type="nucleotide sequence ID" value="XM_002956419.1"/>
</dbReference>
<reference evidence="1 2" key="1">
    <citation type="journal article" date="2010" name="Science">
        <title>Genomic analysis of organismal complexity in the multicellular green alga Volvox carteri.</title>
        <authorList>
            <person name="Prochnik S.E."/>
            <person name="Umen J."/>
            <person name="Nedelcu A.M."/>
            <person name="Hallmann A."/>
            <person name="Miller S.M."/>
            <person name="Nishii I."/>
            <person name="Ferris P."/>
            <person name="Kuo A."/>
            <person name="Mitros T."/>
            <person name="Fritz-Laylin L.K."/>
            <person name="Hellsten U."/>
            <person name="Chapman J."/>
            <person name="Simakov O."/>
            <person name="Rensing S.A."/>
            <person name="Terry A."/>
            <person name="Pangilinan J."/>
            <person name="Kapitonov V."/>
            <person name="Jurka J."/>
            <person name="Salamov A."/>
            <person name="Shapiro H."/>
            <person name="Schmutz J."/>
            <person name="Grimwood J."/>
            <person name="Lindquist E."/>
            <person name="Lucas S."/>
            <person name="Grigoriev I.V."/>
            <person name="Schmitt R."/>
            <person name="Kirk D."/>
            <person name="Rokhsar D.S."/>
        </authorList>
    </citation>
    <scope>NUCLEOTIDE SEQUENCE [LARGE SCALE GENOMIC DNA]</scope>
    <source>
        <strain evidence="2">f. Nagariensis / Eve</strain>
    </source>
</reference>
<dbReference type="AlphaFoldDB" id="D8UCU4"/>
<proteinExistence type="predicted"/>
<dbReference type="InParanoid" id="D8UCU4"/>
<sequence>MAFLVSKVLVWRDSSTATHSESEESEEDCKTSALKSQLQCAGVKGCQLLGEGIPPNCVSLAHLCKLSWADGTCHLLGLSKEDVSSPRNALLLSKPIERAYYNSAVCFYEDPADKKLKLHILWDELKLQKLADCQWLGGPNSKGYAELTNAFGDTTYGDLEARPLQYYSSTVVPFHRVLSAHAQLSLDRAQRDGKMAGSWTFQDYRSIENVLTWLQTAELQEPPITGSVSELLEVKSMSSAPAALMWQEAGWQWQCAAASSDCCTQSCTTRLWRQGRVAGRGGSCSRTRNHVVALLVVLDAVAPRTQFMRGLRRAYSNTVPSGMAMGDNFADKFLS</sequence>
<dbReference type="KEGG" id="vcn:VOLCADRAFT_107248"/>
<dbReference type="EMBL" id="GL378382">
    <property type="protein sequence ID" value="EFJ42402.1"/>
    <property type="molecule type" value="Genomic_DNA"/>
</dbReference>
<keyword evidence="2" id="KW-1185">Reference proteome</keyword>
<organism evidence="2">
    <name type="scientific">Volvox carteri f. nagariensis</name>
    <dbReference type="NCBI Taxonomy" id="3068"/>
    <lineage>
        <taxon>Eukaryota</taxon>
        <taxon>Viridiplantae</taxon>
        <taxon>Chlorophyta</taxon>
        <taxon>core chlorophytes</taxon>
        <taxon>Chlorophyceae</taxon>
        <taxon>CS clade</taxon>
        <taxon>Chlamydomonadales</taxon>
        <taxon>Volvocaceae</taxon>
        <taxon>Volvox</taxon>
    </lineage>
</organism>
<evidence type="ECO:0000313" key="2">
    <source>
        <dbReference type="Proteomes" id="UP000001058"/>
    </source>
</evidence>
<dbReference type="GeneID" id="9619617"/>
<evidence type="ECO:0000313" key="1">
    <source>
        <dbReference type="EMBL" id="EFJ42402.1"/>
    </source>
</evidence>
<evidence type="ECO:0008006" key="3">
    <source>
        <dbReference type="Google" id="ProtNLM"/>
    </source>
</evidence>
<dbReference type="Proteomes" id="UP000001058">
    <property type="component" value="Unassembled WGS sequence"/>
</dbReference>
<accession>D8UCU4</accession>
<protein>
    <recommendedName>
        <fullName evidence="3">HNH nuclease domain-containing protein</fullName>
    </recommendedName>
</protein>
<gene>
    <name evidence="1" type="ORF">VOLCADRAFT_107248</name>
</gene>
<name>D8UCU4_VOLCA</name>